<evidence type="ECO:0000256" key="7">
    <source>
        <dbReference type="ARBA" id="ARBA00022898"/>
    </source>
</evidence>
<dbReference type="InterPro" id="IPR043132">
    <property type="entry name" value="BCAT-like_C"/>
</dbReference>
<accession>A0ABU1ASM5</accession>
<evidence type="ECO:0000256" key="11">
    <source>
        <dbReference type="RuleBase" id="RU004106"/>
    </source>
</evidence>
<organism evidence="13 14">
    <name type="scientific">Thalassobacterium maritimum</name>
    <dbReference type="NCBI Taxonomy" id="3041265"/>
    <lineage>
        <taxon>Bacteria</taxon>
        <taxon>Pseudomonadati</taxon>
        <taxon>Verrucomicrobiota</taxon>
        <taxon>Opitutia</taxon>
        <taxon>Puniceicoccales</taxon>
        <taxon>Coraliomargaritaceae</taxon>
        <taxon>Thalassobacterium</taxon>
    </lineage>
</organism>
<comment type="cofactor">
    <cofactor evidence="1 12">
        <name>pyridoxal 5'-phosphate</name>
        <dbReference type="ChEBI" id="CHEBI:597326"/>
    </cofactor>
</comment>
<dbReference type="EMBL" id="JARXHW010000011">
    <property type="protein sequence ID" value="MDQ8207163.1"/>
    <property type="molecule type" value="Genomic_DNA"/>
</dbReference>
<reference evidence="13 14" key="1">
    <citation type="submission" date="2023-04" db="EMBL/GenBank/DDBJ databases">
        <title>A novel bacteria isolated from coastal sediment.</title>
        <authorList>
            <person name="Liu X.-J."/>
            <person name="Du Z.-J."/>
        </authorList>
    </citation>
    <scope>NUCLEOTIDE SEQUENCE [LARGE SCALE GENOMIC DNA]</scope>
    <source>
        <strain evidence="13 14">SDUM461003</strain>
    </source>
</reference>
<dbReference type="PANTHER" id="PTHR42743">
    <property type="entry name" value="AMINO-ACID AMINOTRANSFERASE"/>
    <property type="match status" value="1"/>
</dbReference>
<evidence type="ECO:0000256" key="5">
    <source>
        <dbReference type="ARBA" id="ARBA00009320"/>
    </source>
</evidence>
<comment type="pathway">
    <text evidence="2">Amino-acid biosynthesis; L-isoleucine biosynthesis; L-isoleucine from 2-oxobutanoate: step 4/4.</text>
</comment>
<comment type="catalytic activity">
    <reaction evidence="10">
        <text>L-leucine + 2-oxoglutarate = 4-methyl-2-oxopentanoate + L-glutamate</text>
        <dbReference type="Rhea" id="RHEA:18321"/>
        <dbReference type="ChEBI" id="CHEBI:16810"/>
        <dbReference type="ChEBI" id="CHEBI:17865"/>
        <dbReference type="ChEBI" id="CHEBI:29985"/>
        <dbReference type="ChEBI" id="CHEBI:57427"/>
        <dbReference type="EC" id="2.6.1.42"/>
    </reaction>
</comment>
<evidence type="ECO:0000256" key="2">
    <source>
        <dbReference type="ARBA" id="ARBA00004824"/>
    </source>
</evidence>
<dbReference type="RefSeq" id="WP_308949299.1">
    <property type="nucleotide sequence ID" value="NZ_JARXHW010000011.1"/>
</dbReference>
<evidence type="ECO:0000256" key="4">
    <source>
        <dbReference type="ARBA" id="ARBA00005072"/>
    </source>
</evidence>
<dbReference type="PANTHER" id="PTHR42743:SF11">
    <property type="entry name" value="AMINODEOXYCHORISMATE LYASE"/>
    <property type="match status" value="1"/>
</dbReference>
<evidence type="ECO:0000256" key="10">
    <source>
        <dbReference type="ARBA" id="ARBA00049229"/>
    </source>
</evidence>
<dbReference type="SUPFAM" id="SSF56752">
    <property type="entry name" value="D-aminoacid aminotransferase-like PLP-dependent enzymes"/>
    <property type="match status" value="1"/>
</dbReference>
<dbReference type="Gene3D" id="3.30.470.10">
    <property type="match status" value="1"/>
</dbReference>
<keyword evidence="13" id="KW-0032">Aminotransferase</keyword>
<evidence type="ECO:0000256" key="8">
    <source>
        <dbReference type="ARBA" id="ARBA00048212"/>
    </source>
</evidence>
<dbReference type="InterPro" id="IPR036038">
    <property type="entry name" value="Aminotransferase-like"/>
</dbReference>
<dbReference type="InterPro" id="IPR050571">
    <property type="entry name" value="Class-IV_PLP-Dep_Aminotrnsfr"/>
</dbReference>
<dbReference type="Gene3D" id="3.20.10.10">
    <property type="entry name" value="D-amino Acid Aminotransferase, subunit A, domain 2"/>
    <property type="match status" value="1"/>
</dbReference>
<evidence type="ECO:0000256" key="3">
    <source>
        <dbReference type="ARBA" id="ARBA00004931"/>
    </source>
</evidence>
<keyword evidence="13" id="KW-0808">Transferase</keyword>
<evidence type="ECO:0000256" key="1">
    <source>
        <dbReference type="ARBA" id="ARBA00001933"/>
    </source>
</evidence>
<evidence type="ECO:0000256" key="6">
    <source>
        <dbReference type="ARBA" id="ARBA00013053"/>
    </source>
</evidence>
<keyword evidence="14" id="KW-1185">Reference proteome</keyword>
<keyword evidence="7 12" id="KW-0663">Pyridoxal phosphate</keyword>
<gene>
    <name evidence="13" type="ORF">QEH52_06570</name>
</gene>
<comment type="caution">
    <text evidence="13">The sequence shown here is derived from an EMBL/GenBank/DDBJ whole genome shotgun (WGS) entry which is preliminary data.</text>
</comment>
<comment type="pathway">
    <text evidence="4">Amino-acid biosynthesis; L-leucine biosynthesis; L-leucine from 3-methyl-2-oxobutanoate: step 4/4.</text>
</comment>
<evidence type="ECO:0000256" key="12">
    <source>
        <dbReference type="RuleBase" id="RU004516"/>
    </source>
</evidence>
<dbReference type="InterPro" id="IPR043131">
    <property type="entry name" value="BCAT-like_N"/>
</dbReference>
<sequence length="272" mass="29460">MPDIVIIPPTECVMLAPTAPGFAHGFGLFETMRYDAGRLYFWQDHWARLARSARHFALKLPPEIAVQDALRELVTSTAIESGTLKLSLLKAASGTCLYVYARPPLPTPKGRRLQLDTTCPIFSRSLLAGHKTHNYMEAMHLLARARAQGYYDVLRTDDAGQIAETTTANFFFVKDGRLYTPSLVSGILPGVTRAALLRAPELAVVEGHVAPEVLLGAEAAFVTNASNGIEVMDGIDGLALGQTVDCIADCAELEAAKSVLVRAQDECAHQLI</sequence>
<dbReference type="PROSITE" id="PS00770">
    <property type="entry name" value="AA_TRANSFER_CLASS_4"/>
    <property type="match status" value="1"/>
</dbReference>
<comment type="catalytic activity">
    <reaction evidence="9">
        <text>L-isoleucine + 2-oxoglutarate = (S)-3-methyl-2-oxopentanoate + L-glutamate</text>
        <dbReference type="Rhea" id="RHEA:24801"/>
        <dbReference type="ChEBI" id="CHEBI:16810"/>
        <dbReference type="ChEBI" id="CHEBI:29985"/>
        <dbReference type="ChEBI" id="CHEBI:35146"/>
        <dbReference type="ChEBI" id="CHEBI:58045"/>
        <dbReference type="EC" id="2.6.1.42"/>
    </reaction>
</comment>
<dbReference type="InterPro" id="IPR018300">
    <property type="entry name" value="Aminotrans_IV_CS"/>
</dbReference>
<dbReference type="GO" id="GO:0008483">
    <property type="term" value="F:transaminase activity"/>
    <property type="evidence" value="ECO:0007669"/>
    <property type="project" value="UniProtKB-KW"/>
</dbReference>
<dbReference type="InterPro" id="IPR001544">
    <property type="entry name" value="Aminotrans_IV"/>
</dbReference>
<evidence type="ECO:0000313" key="13">
    <source>
        <dbReference type="EMBL" id="MDQ8207163.1"/>
    </source>
</evidence>
<comment type="catalytic activity">
    <reaction evidence="8">
        <text>L-valine + 2-oxoglutarate = 3-methyl-2-oxobutanoate + L-glutamate</text>
        <dbReference type="Rhea" id="RHEA:24813"/>
        <dbReference type="ChEBI" id="CHEBI:11851"/>
        <dbReference type="ChEBI" id="CHEBI:16810"/>
        <dbReference type="ChEBI" id="CHEBI:29985"/>
        <dbReference type="ChEBI" id="CHEBI:57762"/>
        <dbReference type="EC" id="2.6.1.42"/>
    </reaction>
</comment>
<dbReference type="EC" id="2.6.1.42" evidence="6"/>
<dbReference type="Proteomes" id="UP001225316">
    <property type="component" value="Unassembled WGS sequence"/>
</dbReference>
<evidence type="ECO:0000256" key="9">
    <source>
        <dbReference type="ARBA" id="ARBA00048798"/>
    </source>
</evidence>
<dbReference type="Pfam" id="PF01063">
    <property type="entry name" value="Aminotran_4"/>
    <property type="match status" value="1"/>
</dbReference>
<evidence type="ECO:0000313" key="14">
    <source>
        <dbReference type="Proteomes" id="UP001225316"/>
    </source>
</evidence>
<comment type="similarity">
    <text evidence="5 11">Belongs to the class-IV pyridoxal-phosphate-dependent aminotransferase family.</text>
</comment>
<name>A0ABU1ASM5_9BACT</name>
<protein>
    <recommendedName>
        <fullName evidence="6">branched-chain-amino-acid transaminase</fullName>
        <ecNumber evidence="6">2.6.1.42</ecNumber>
    </recommendedName>
</protein>
<comment type="pathway">
    <text evidence="3">Amino-acid biosynthesis; L-valine biosynthesis; L-valine from pyruvate: step 4/4.</text>
</comment>
<proteinExistence type="inferred from homology"/>